<accession>A0A2K9LJ90</accession>
<proteinExistence type="predicted"/>
<feature type="transmembrane region" description="Helical" evidence="1">
    <location>
        <begin position="555"/>
        <end position="572"/>
    </location>
</feature>
<dbReference type="KEGG" id="kak:Kalk_07665"/>
<feature type="signal peptide" evidence="2">
    <location>
        <begin position="1"/>
        <end position="17"/>
    </location>
</feature>
<feature type="transmembrane region" description="Helical" evidence="1">
    <location>
        <begin position="513"/>
        <end position="535"/>
    </location>
</feature>
<organism evidence="3 4">
    <name type="scientific">Ketobacter alkanivorans</name>
    <dbReference type="NCBI Taxonomy" id="1917421"/>
    <lineage>
        <taxon>Bacteria</taxon>
        <taxon>Pseudomonadati</taxon>
        <taxon>Pseudomonadota</taxon>
        <taxon>Gammaproteobacteria</taxon>
        <taxon>Pseudomonadales</taxon>
        <taxon>Ketobacteraceae</taxon>
        <taxon>Ketobacter</taxon>
    </lineage>
</organism>
<evidence type="ECO:0000256" key="2">
    <source>
        <dbReference type="SAM" id="SignalP"/>
    </source>
</evidence>
<feature type="chain" id="PRO_5014798015" description="DUF4034 domain-containing protein" evidence="2">
    <location>
        <begin position="18"/>
        <end position="581"/>
    </location>
</feature>
<evidence type="ECO:0000313" key="3">
    <source>
        <dbReference type="EMBL" id="AUM12297.1"/>
    </source>
</evidence>
<reference evidence="4" key="1">
    <citation type="submission" date="2017-08" db="EMBL/GenBank/DDBJ databases">
        <title>Direct submision.</title>
        <authorList>
            <person name="Kim S.-J."/>
            <person name="Rhee S.-K."/>
        </authorList>
    </citation>
    <scope>NUCLEOTIDE SEQUENCE [LARGE SCALE GENOMIC DNA]</scope>
    <source>
        <strain evidence="4">GI5</strain>
    </source>
</reference>
<dbReference type="EMBL" id="CP022684">
    <property type="protein sequence ID" value="AUM12297.1"/>
    <property type="molecule type" value="Genomic_DNA"/>
</dbReference>
<keyword evidence="1" id="KW-1133">Transmembrane helix</keyword>
<protein>
    <recommendedName>
        <fullName evidence="5">DUF4034 domain-containing protein</fullName>
    </recommendedName>
</protein>
<keyword evidence="1" id="KW-0812">Transmembrane</keyword>
<evidence type="ECO:0000256" key="1">
    <source>
        <dbReference type="SAM" id="Phobius"/>
    </source>
</evidence>
<evidence type="ECO:0000313" key="4">
    <source>
        <dbReference type="Proteomes" id="UP000235116"/>
    </source>
</evidence>
<keyword evidence="1" id="KW-0472">Membrane</keyword>
<evidence type="ECO:0008006" key="5">
    <source>
        <dbReference type="Google" id="ProtNLM"/>
    </source>
</evidence>
<name>A0A2K9LJ90_9GAMM</name>
<dbReference type="Proteomes" id="UP000235116">
    <property type="component" value="Chromosome"/>
</dbReference>
<feature type="transmembrane region" description="Helical" evidence="1">
    <location>
        <begin position="481"/>
        <end position="501"/>
    </location>
</feature>
<gene>
    <name evidence="3" type="ORF">Kalk_07665</name>
</gene>
<keyword evidence="4" id="KW-1185">Reference proteome</keyword>
<sequence>MTCLAALLWVICAQLQAADNVADQPIDSLLKSIQAGLFPTRSYHDYERVVRNLKQEDEPEFLSFPSKLVSNDDYAQALHASYLAWALAKKNGSTRYPVASWLNFFKTISQVDPHHPGYERGFAEIASILLCAYMHRHPDDIESAQTILSYLGEVNQFSPVMYDQIWNDIIYPPVYGPTKVFKNTKTLALLMLSEKGKRSTHRLVGLAVPPERMLYRINARDFTLMAVNNGSREDYLSWLDGIEQDLMVTDLSPYFPTSIVTYEDYVRALHWSYVAWALAQSGKPFEAPLMEWLNAALAMVGEAEKEVGANGQRELIARALSAYLYLAPSREGALQALLDAIDQKAMPPLSVLDAEQYKELWREIMCPSEKFLDAPAYEVLFMEMERVSSNDPEKTQYLFSSIMSCLLQAKFGIKQIWSDAAYQKLVRLSNEGLPGTKSAPDGISTIRDMAWWIRIRLYKDSMPMMEALKMEGWRVAPLIKIYTTLLLVSWGLSVVAGMLYLAPRPLPKGGAAVSIVLGGSFLAGMIFVVATLASIGHNNANTTGYLNVLSTATPVYAVFVGILLLYSLYRFFGRTKADPNE</sequence>
<dbReference type="AlphaFoldDB" id="A0A2K9LJ90"/>
<keyword evidence="2" id="KW-0732">Signal</keyword>